<evidence type="ECO:0000313" key="2">
    <source>
        <dbReference type="Proteomes" id="UP000036893"/>
    </source>
</evidence>
<reference evidence="1" key="2">
    <citation type="submission" date="2021-01" db="EMBL/GenBank/DDBJ databases">
        <title>Pan-genome distribution and transcriptional activeness of fungal secondary metabolism genes in Aspergillus section Fumigati.</title>
        <authorList>
            <person name="Takahashi H."/>
            <person name="Umemura M."/>
            <person name="Ninomiya A."/>
            <person name="Kusuya Y."/>
            <person name="Urayama S."/>
            <person name="Shimizu M."/>
            <person name="Watanabe A."/>
            <person name="Kamei K."/>
            <person name="Yaguchi T."/>
            <person name="Hagiwara D."/>
        </authorList>
    </citation>
    <scope>NUCLEOTIDE SEQUENCE</scope>
    <source>
        <strain evidence="1">IFM 46973</strain>
    </source>
</reference>
<accession>A0A8E0QL17</accession>
<evidence type="ECO:0000313" key="1">
    <source>
        <dbReference type="EMBL" id="GIC85972.1"/>
    </source>
</evidence>
<sequence>MPIRKRPVASIKVAAPVATYCVLPTPATDVLDAERLIEELQQALNAPSSSISADAVFEGLAAAAREVEDTLSATID</sequence>
<dbReference type="AlphaFoldDB" id="A0A8E0QL17"/>
<organism evidence="1 2">
    <name type="scientific">Aspergillus udagawae</name>
    <dbReference type="NCBI Taxonomy" id="91492"/>
    <lineage>
        <taxon>Eukaryota</taxon>
        <taxon>Fungi</taxon>
        <taxon>Dikarya</taxon>
        <taxon>Ascomycota</taxon>
        <taxon>Pezizomycotina</taxon>
        <taxon>Eurotiomycetes</taxon>
        <taxon>Eurotiomycetidae</taxon>
        <taxon>Eurotiales</taxon>
        <taxon>Aspergillaceae</taxon>
        <taxon>Aspergillus</taxon>
        <taxon>Aspergillus subgen. Fumigati</taxon>
    </lineage>
</organism>
<dbReference type="RefSeq" id="XP_043143238.1">
    <property type="nucleotide sequence ID" value="XM_043287303.1"/>
</dbReference>
<reference evidence="1" key="1">
    <citation type="journal article" date="2015" name="Genome Announc.">
        <title>Draft Genome Sequence of the Pathogenic Filamentous Fungus Aspergillus udagawae Strain IFM 46973T.</title>
        <authorList>
            <person name="Kusuya Y."/>
            <person name="Takahashi-Nakaguchi A."/>
            <person name="Takahashi H."/>
            <person name="Yaguchi T."/>
        </authorList>
    </citation>
    <scope>NUCLEOTIDE SEQUENCE</scope>
    <source>
        <strain evidence="1">IFM 46973</strain>
    </source>
</reference>
<comment type="caution">
    <text evidence="1">The sequence shown here is derived from an EMBL/GenBank/DDBJ whole genome shotgun (WGS) entry which is preliminary data.</text>
</comment>
<dbReference type="EMBL" id="BBXM02000002">
    <property type="protein sequence ID" value="GIC85972.1"/>
    <property type="molecule type" value="Genomic_DNA"/>
</dbReference>
<protein>
    <submittedName>
        <fullName evidence="1">Uncharacterized protein</fullName>
    </submittedName>
</protein>
<proteinExistence type="predicted"/>
<dbReference type="GeneID" id="66989807"/>
<name>A0A8E0QL17_9EURO</name>
<gene>
    <name evidence="1" type="ORF">Aud_002331</name>
</gene>
<dbReference type="Proteomes" id="UP000036893">
    <property type="component" value="Unassembled WGS sequence"/>
</dbReference>